<dbReference type="AlphaFoldDB" id="A4C4Q4"/>
<organism evidence="1 2">
    <name type="scientific">Pseudoalteromonas tunicata D2</name>
    <dbReference type="NCBI Taxonomy" id="87626"/>
    <lineage>
        <taxon>Bacteria</taxon>
        <taxon>Pseudomonadati</taxon>
        <taxon>Pseudomonadota</taxon>
        <taxon>Gammaproteobacteria</taxon>
        <taxon>Alteromonadales</taxon>
        <taxon>Pseudoalteromonadaceae</taxon>
        <taxon>Pseudoalteromonas</taxon>
    </lineage>
</organism>
<sequence length="30" mass="3466">MQGIKKEASKHLQARKTEINSAFVMTKLYN</sequence>
<name>A4C4Q4_9GAMM</name>
<keyword evidence="2" id="KW-1185">Reference proteome</keyword>
<gene>
    <name evidence="1" type="ORF">PTD2_03166</name>
</gene>
<dbReference type="STRING" id="87626.PTD2_03166"/>
<evidence type="ECO:0000313" key="2">
    <source>
        <dbReference type="Proteomes" id="UP000006201"/>
    </source>
</evidence>
<dbReference type="HOGENOM" id="CLU_3404999_0_0_6"/>
<accession>A4C4Q4</accession>
<protein>
    <submittedName>
        <fullName evidence="1">Uncharacterized protein</fullName>
    </submittedName>
</protein>
<evidence type="ECO:0000313" key="1">
    <source>
        <dbReference type="EMBL" id="EAR30536.1"/>
    </source>
</evidence>
<dbReference type="Proteomes" id="UP000006201">
    <property type="component" value="Unassembled WGS sequence"/>
</dbReference>
<dbReference type="EMBL" id="AAOH01000001">
    <property type="protein sequence ID" value="EAR30536.1"/>
    <property type="molecule type" value="Genomic_DNA"/>
</dbReference>
<proteinExistence type="predicted"/>
<reference evidence="1 2" key="1">
    <citation type="submission" date="2006-02" db="EMBL/GenBank/DDBJ databases">
        <authorList>
            <person name="Moran M.A."/>
            <person name="Kjelleberg S."/>
            <person name="Egan S."/>
            <person name="Saunders N."/>
            <person name="Thomas T."/>
            <person name="Ferriera S."/>
            <person name="Johnson J."/>
            <person name="Kravitz S."/>
            <person name="Halpern A."/>
            <person name="Remington K."/>
            <person name="Beeson K."/>
            <person name="Tran B."/>
            <person name="Rogers Y.-H."/>
            <person name="Friedman R."/>
            <person name="Venter J.C."/>
        </authorList>
    </citation>
    <scope>NUCLEOTIDE SEQUENCE [LARGE SCALE GENOMIC DNA]</scope>
    <source>
        <strain evidence="1 2">D2</strain>
    </source>
</reference>
<comment type="caution">
    <text evidence="1">The sequence shown here is derived from an EMBL/GenBank/DDBJ whole genome shotgun (WGS) entry which is preliminary data.</text>
</comment>